<keyword evidence="3" id="KW-1185">Reference proteome</keyword>
<evidence type="ECO:0000313" key="3">
    <source>
        <dbReference type="Proteomes" id="UP000242427"/>
    </source>
</evidence>
<dbReference type="Proteomes" id="UP000242427">
    <property type="component" value="Unassembled WGS sequence"/>
</dbReference>
<organism evidence="2 3">
    <name type="scientific">Streptosporangium nondiastaticum</name>
    <dbReference type="NCBI Taxonomy" id="35764"/>
    <lineage>
        <taxon>Bacteria</taxon>
        <taxon>Bacillati</taxon>
        <taxon>Actinomycetota</taxon>
        <taxon>Actinomycetes</taxon>
        <taxon>Streptosporangiales</taxon>
        <taxon>Streptosporangiaceae</taxon>
        <taxon>Streptosporangium</taxon>
    </lineage>
</organism>
<accession>A0A9X7JLZ8</accession>
<dbReference type="InterPro" id="IPR007278">
    <property type="entry name" value="DUF397"/>
</dbReference>
<dbReference type="EMBL" id="PXWG01000082">
    <property type="protein sequence ID" value="PSJ26210.1"/>
    <property type="molecule type" value="Genomic_DNA"/>
</dbReference>
<name>A0A9X7JLZ8_9ACTN</name>
<gene>
    <name evidence="2" type="ORF">B7P34_24020</name>
</gene>
<dbReference type="Pfam" id="PF04149">
    <property type="entry name" value="DUF397"/>
    <property type="match status" value="1"/>
</dbReference>
<comment type="caution">
    <text evidence="2">The sequence shown here is derived from an EMBL/GenBank/DDBJ whole genome shotgun (WGS) entry which is preliminary data.</text>
</comment>
<dbReference type="RefSeq" id="WP_106679671.1">
    <property type="nucleotide sequence ID" value="NZ_PXWG01000082.1"/>
</dbReference>
<dbReference type="OrthoDB" id="3481959at2"/>
<evidence type="ECO:0000313" key="2">
    <source>
        <dbReference type="EMBL" id="PSJ26210.1"/>
    </source>
</evidence>
<reference evidence="2 3" key="1">
    <citation type="submission" date="2018-03" db="EMBL/GenBank/DDBJ databases">
        <title>Chitinolytic properties of Streptosporangium nondiastaticum TBG75A20.</title>
        <authorList>
            <person name="Gayathri V."/>
            <person name="Shiburaj S."/>
        </authorList>
    </citation>
    <scope>NUCLEOTIDE SEQUENCE [LARGE SCALE GENOMIC DNA]</scope>
    <source>
        <strain evidence="2 3">TBG75A20</strain>
    </source>
</reference>
<protein>
    <submittedName>
        <fullName evidence="2">DUF397 domain-containing protein</fullName>
    </submittedName>
</protein>
<feature type="domain" description="DUF397" evidence="1">
    <location>
        <begin position="4"/>
        <end position="56"/>
    </location>
</feature>
<sequence length="66" mass="7037">MTALHWQKSTYSEHGNSCVFLAATPTGAVLLRESEAPDAILTTSPAELRPLITRIKTGTLSASAPR</sequence>
<proteinExistence type="predicted"/>
<evidence type="ECO:0000259" key="1">
    <source>
        <dbReference type="Pfam" id="PF04149"/>
    </source>
</evidence>
<dbReference type="AlphaFoldDB" id="A0A9X7JLZ8"/>